<gene>
    <name evidence="5" type="ORF">B0T16DRAFT_425063</name>
</gene>
<accession>A0AA39YQX0</accession>
<dbReference type="InterPro" id="IPR057326">
    <property type="entry name" value="KR_dom"/>
</dbReference>
<dbReference type="InterPro" id="IPR020904">
    <property type="entry name" value="Sc_DH/Rdtase_CS"/>
</dbReference>
<reference evidence="5" key="1">
    <citation type="submission" date="2023-06" db="EMBL/GenBank/DDBJ databases">
        <title>Genome-scale phylogeny and comparative genomics of the fungal order Sordariales.</title>
        <authorList>
            <consortium name="Lawrence Berkeley National Laboratory"/>
            <person name="Hensen N."/>
            <person name="Bonometti L."/>
            <person name="Westerberg I."/>
            <person name="Brannstrom I.O."/>
            <person name="Guillou S."/>
            <person name="Cros-Aarteil S."/>
            <person name="Calhoun S."/>
            <person name="Haridas S."/>
            <person name="Kuo A."/>
            <person name="Mondo S."/>
            <person name="Pangilinan J."/>
            <person name="Riley R."/>
            <person name="Labutti K."/>
            <person name="Andreopoulos B."/>
            <person name="Lipzen A."/>
            <person name="Chen C."/>
            <person name="Yanf M."/>
            <person name="Daum C."/>
            <person name="Ng V."/>
            <person name="Clum A."/>
            <person name="Steindorff A."/>
            <person name="Ohm R."/>
            <person name="Martin F."/>
            <person name="Silar P."/>
            <person name="Natvig D."/>
            <person name="Lalanne C."/>
            <person name="Gautier V."/>
            <person name="Ament-Velasquez S.L."/>
            <person name="Kruys A."/>
            <person name="Hutchinson M.I."/>
            <person name="Powell A.J."/>
            <person name="Barry K."/>
            <person name="Miller A.N."/>
            <person name="Grigoriev I.V."/>
            <person name="Debuchy R."/>
            <person name="Gladieux P."/>
            <person name="Thoren M.H."/>
            <person name="Johannesson H."/>
        </authorList>
    </citation>
    <scope>NUCLEOTIDE SEQUENCE</scope>
    <source>
        <strain evidence="5">SMH2532-1</strain>
    </source>
</reference>
<comment type="similarity">
    <text evidence="1">Belongs to the short-chain dehydrogenases/reductases (SDR) family.</text>
</comment>
<protein>
    <recommendedName>
        <fullName evidence="4">Ketoreductase domain-containing protein</fullName>
    </recommendedName>
</protein>
<comment type="caution">
    <text evidence="5">The sequence shown here is derived from an EMBL/GenBank/DDBJ whole genome shotgun (WGS) entry which is preliminary data.</text>
</comment>
<evidence type="ECO:0000313" key="6">
    <source>
        <dbReference type="Proteomes" id="UP001174936"/>
    </source>
</evidence>
<dbReference type="PROSITE" id="PS00061">
    <property type="entry name" value="ADH_SHORT"/>
    <property type="match status" value="1"/>
</dbReference>
<dbReference type="SUPFAM" id="SSF51735">
    <property type="entry name" value="NAD(P)-binding Rossmann-fold domains"/>
    <property type="match status" value="1"/>
</dbReference>
<dbReference type="InterPro" id="IPR036291">
    <property type="entry name" value="NAD(P)-bd_dom_sf"/>
</dbReference>
<evidence type="ECO:0000313" key="5">
    <source>
        <dbReference type="EMBL" id="KAK0656500.1"/>
    </source>
</evidence>
<evidence type="ECO:0000256" key="1">
    <source>
        <dbReference type="ARBA" id="ARBA00006484"/>
    </source>
</evidence>
<keyword evidence="3" id="KW-0560">Oxidoreductase</keyword>
<dbReference type="Pfam" id="PF00106">
    <property type="entry name" value="adh_short"/>
    <property type="match status" value="1"/>
</dbReference>
<dbReference type="Proteomes" id="UP001174936">
    <property type="component" value="Unassembled WGS sequence"/>
</dbReference>
<dbReference type="InterPro" id="IPR002347">
    <property type="entry name" value="SDR_fam"/>
</dbReference>
<dbReference type="PRINTS" id="PR00081">
    <property type="entry name" value="GDHRDH"/>
</dbReference>
<keyword evidence="6" id="KW-1185">Reference proteome</keyword>
<proteinExistence type="inferred from homology"/>
<dbReference type="SMART" id="SM00822">
    <property type="entry name" value="PKS_KR"/>
    <property type="match status" value="1"/>
</dbReference>
<feature type="domain" description="Ketoreductase" evidence="4">
    <location>
        <begin position="4"/>
        <end position="183"/>
    </location>
</feature>
<evidence type="ECO:0000256" key="3">
    <source>
        <dbReference type="ARBA" id="ARBA00023002"/>
    </source>
</evidence>
<dbReference type="AlphaFoldDB" id="A0AA39YQX0"/>
<dbReference type="GO" id="GO:0050664">
    <property type="term" value="F:oxidoreductase activity, acting on NAD(P)H, oxygen as acceptor"/>
    <property type="evidence" value="ECO:0007669"/>
    <property type="project" value="TreeGrafter"/>
</dbReference>
<dbReference type="PANTHER" id="PTHR43008">
    <property type="entry name" value="BENZIL REDUCTASE"/>
    <property type="match status" value="1"/>
</dbReference>
<dbReference type="FunFam" id="3.40.50.720:FF:000281">
    <property type="entry name" value="Uncharacterized oxidoreductase YIR035C"/>
    <property type="match status" value="1"/>
</dbReference>
<evidence type="ECO:0000259" key="4">
    <source>
        <dbReference type="SMART" id="SM00822"/>
    </source>
</evidence>
<dbReference type="EMBL" id="JAULSV010000001">
    <property type="protein sequence ID" value="KAK0656500.1"/>
    <property type="molecule type" value="Genomic_DNA"/>
</dbReference>
<evidence type="ECO:0000256" key="2">
    <source>
        <dbReference type="ARBA" id="ARBA00022857"/>
    </source>
</evidence>
<keyword evidence="2" id="KW-0521">NADP</keyword>
<name>A0AA39YQX0_9PEZI</name>
<dbReference type="PANTHER" id="PTHR43008:SF8">
    <property type="entry name" value="BENZIL REDUCTASE ((S)-BENZOIN FORMING) IRC24"/>
    <property type="match status" value="1"/>
</dbReference>
<organism evidence="5 6">
    <name type="scientific">Cercophora newfieldiana</name>
    <dbReference type="NCBI Taxonomy" id="92897"/>
    <lineage>
        <taxon>Eukaryota</taxon>
        <taxon>Fungi</taxon>
        <taxon>Dikarya</taxon>
        <taxon>Ascomycota</taxon>
        <taxon>Pezizomycotina</taxon>
        <taxon>Sordariomycetes</taxon>
        <taxon>Sordariomycetidae</taxon>
        <taxon>Sordariales</taxon>
        <taxon>Lasiosphaeriaceae</taxon>
        <taxon>Cercophora</taxon>
    </lineage>
</organism>
<sequence length="253" mass="27148">MASKVIIVTGASRGIGLAVTNYLLKQSHKVILVSRSTEQLQALKQQFPSHVEYLAADMTASDSAARATELAIKSFGRLDGVVINHGELSPITRLENASVDEWKALYDVNLFSALALVKETIPYLRTSNGSVVFVSSGAALKGYTAWGAYGGSKAALNSLAQHLAVEEPKIAAVAISPGRVDTDMQKELREKGNGAMSKSDYASFKTAFDEGKLNKPEWPGHVIARLALGAKPELSGKYFAWNSPELSDYQDGS</sequence>
<dbReference type="Gene3D" id="3.40.50.720">
    <property type="entry name" value="NAD(P)-binding Rossmann-like Domain"/>
    <property type="match status" value="1"/>
</dbReference>